<dbReference type="EMBL" id="SOCQ01000013">
    <property type="protein sequence ID" value="TDV42982.1"/>
    <property type="molecule type" value="Genomic_DNA"/>
</dbReference>
<dbReference type="RefSeq" id="WP_134177027.1">
    <property type="nucleotide sequence ID" value="NZ_SOCQ01000013.1"/>
</dbReference>
<dbReference type="InterPro" id="IPR055507">
    <property type="entry name" value="DUF7079"/>
</dbReference>
<feature type="region of interest" description="Disordered" evidence="1">
    <location>
        <begin position="1"/>
        <end position="20"/>
    </location>
</feature>
<evidence type="ECO:0000313" key="3">
    <source>
        <dbReference type="EMBL" id="TDV42982.1"/>
    </source>
</evidence>
<dbReference type="AlphaFoldDB" id="A0A4R7V316"/>
<organism evidence="3 4">
    <name type="scientific">Pseudomonas helmanticensis</name>
    <dbReference type="NCBI Taxonomy" id="1471381"/>
    <lineage>
        <taxon>Bacteria</taxon>
        <taxon>Pseudomonadati</taxon>
        <taxon>Pseudomonadota</taxon>
        <taxon>Gammaproteobacteria</taxon>
        <taxon>Pseudomonadales</taxon>
        <taxon>Pseudomonadaceae</taxon>
        <taxon>Pseudomonas</taxon>
    </lineage>
</organism>
<name>A0A4R7V316_9PSED</name>
<reference evidence="3 4" key="1">
    <citation type="submission" date="2019-03" db="EMBL/GenBank/DDBJ databases">
        <title>Genomic analyses of the natural microbiome of Caenorhabditis elegans.</title>
        <authorList>
            <person name="Samuel B."/>
        </authorList>
    </citation>
    <scope>NUCLEOTIDE SEQUENCE [LARGE SCALE GENOMIC DNA]</scope>
    <source>
        <strain evidence="3 4">BIGb0525</strain>
    </source>
</reference>
<protein>
    <recommendedName>
        <fullName evidence="2">DUF7079 domain-containing protein</fullName>
    </recommendedName>
</protein>
<comment type="caution">
    <text evidence="3">The sequence shown here is derived from an EMBL/GenBank/DDBJ whole genome shotgun (WGS) entry which is preliminary data.</text>
</comment>
<accession>A0A4R7V316</accession>
<sequence length="134" mass="16181">MDKSPPSSTAPAKRSWASATEKERSDVYWSLSDAFVDNEVNYEFIARQTEDYDQQEIKRILYEEVAPVCHTNLETVIPMIWSAFNLEQLKADIAETLKARERSRFRRQLDKLLIRWLEFRYKYIWKEISRHYRK</sequence>
<feature type="compositionally biased region" description="Polar residues" evidence="1">
    <location>
        <begin position="1"/>
        <end position="10"/>
    </location>
</feature>
<evidence type="ECO:0000313" key="4">
    <source>
        <dbReference type="Proteomes" id="UP000295804"/>
    </source>
</evidence>
<evidence type="ECO:0000256" key="1">
    <source>
        <dbReference type="SAM" id="MobiDB-lite"/>
    </source>
</evidence>
<feature type="domain" description="DUF7079" evidence="2">
    <location>
        <begin position="23"/>
        <end position="130"/>
    </location>
</feature>
<dbReference type="Proteomes" id="UP000295804">
    <property type="component" value="Unassembled WGS sequence"/>
</dbReference>
<evidence type="ECO:0000259" key="2">
    <source>
        <dbReference type="Pfam" id="PF23296"/>
    </source>
</evidence>
<gene>
    <name evidence="3" type="ORF">EDF87_113111</name>
</gene>
<proteinExistence type="predicted"/>
<dbReference type="Pfam" id="PF23296">
    <property type="entry name" value="DUF7079"/>
    <property type="match status" value="1"/>
</dbReference>